<dbReference type="EMBL" id="LAZR01044006">
    <property type="protein sequence ID" value="KKL05704.1"/>
    <property type="molecule type" value="Genomic_DNA"/>
</dbReference>
<gene>
    <name evidence="1" type="ORF">LCGC14_2603390</name>
</gene>
<accession>A0A0F9A855</accession>
<comment type="caution">
    <text evidence="1">The sequence shown here is derived from an EMBL/GenBank/DDBJ whole genome shotgun (WGS) entry which is preliminary data.</text>
</comment>
<protein>
    <submittedName>
        <fullName evidence="1">Uncharacterized protein</fullName>
    </submittedName>
</protein>
<proteinExistence type="predicted"/>
<reference evidence="1" key="1">
    <citation type="journal article" date="2015" name="Nature">
        <title>Complex archaea that bridge the gap between prokaryotes and eukaryotes.</title>
        <authorList>
            <person name="Spang A."/>
            <person name="Saw J.H."/>
            <person name="Jorgensen S.L."/>
            <person name="Zaremba-Niedzwiedzka K."/>
            <person name="Martijn J."/>
            <person name="Lind A.E."/>
            <person name="van Eijk R."/>
            <person name="Schleper C."/>
            <person name="Guy L."/>
            <person name="Ettema T.J."/>
        </authorList>
    </citation>
    <scope>NUCLEOTIDE SEQUENCE</scope>
</reference>
<dbReference type="AlphaFoldDB" id="A0A0F9A855"/>
<feature type="non-terminal residue" evidence="1">
    <location>
        <position position="1"/>
    </location>
</feature>
<evidence type="ECO:0000313" key="1">
    <source>
        <dbReference type="EMBL" id="KKL05704.1"/>
    </source>
</evidence>
<organism evidence="1">
    <name type="scientific">marine sediment metagenome</name>
    <dbReference type="NCBI Taxonomy" id="412755"/>
    <lineage>
        <taxon>unclassified sequences</taxon>
        <taxon>metagenomes</taxon>
        <taxon>ecological metagenomes</taxon>
    </lineage>
</organism>
<name>A0A0F9A855_9ZZZZ</name>
<sequence length="49" mass="5749">GEEIFIGPTLLWSIRNIMIKGGIQFPVWQDLNGNQKRDFRSLLAVEYHF</sequence>